<reference evidence="1 2" key="1">
    <citation type="submission" date="2016-02" db="EMBL/GenBank/DDBJ databases">
        <authorList>
            <person name="Wen L."/>
            <person name="He K."/>
            <person name="Yang H."/>
        </authorList>
    </citation>
    <scope>NUCLEOTIDE SEQUENCE [LARGE SCALE GENOMIC DNA]</scope>
    <source>
        <strain evidence="1 2">KLE1704</strain>
    </source>
</reference>
<sequence length="239" mass="27756">MAIFNEKFKKARLDQSPYLFHFINGRDHSPCNTLQKILDEKQLISNKGYICFSASPITAIKRFFETKTKSTGHPLYLPWGLGFSRDILVRDFGARNVIYTDGNENIPDHLMWRTDILNVDFYDFEYLREWRIKGNAFDFSKFPQGDIIVVAPDTNSLNHLVVKFDMKFTPYVNCYTGDIEEDWSEEFVREWKGISVDKLGIDNLLDDFAVSGATILQEIGEDMVEKLISETPWNLLTKK</sequence>
<dbReference type="Proteomes" id="UP000070319">
    <property type="component" value="Unassembled WGS sequence"/>
</dbReference>
<dbReference type="AlphaFoldDB" id="A0A139L3K1"/>
<dbReference type="EMBL" id="LTDF01000129">
    <property type="protein sequence ID" value="KXT46023.1"/>
    <property type="molecule type" value="Genomic_DNA"/>
</dbReference>
<proteinExistence type="predicted"/>
<organism evidence="1">
    <name type="scientific">Bacteroides intestinalis</name>
    <dbReference type="NCBI Taxonomy" id="329854"/>
    <lineage>
        <taxon>Bacteria</taxon>
        <taxon>Pseudomonadati</taxon>
        <taxon>Bacteroidota</taxon>
        <taxon>Bacteroidia</taxon>
        <taxon>Bacteroidales</taxon>
        <taxon>Bacteroidaceae</taxon>
        <taxon>Bacteroides</taxon>
    </lineage>
</organism>
<gene>
    <name evidence="1" type="ORF">HMPREF2531_03209</name>
</gene>
<evidence type="ECO:0000313" key="2">
    <source>
        <dbReference type="Proteomes" id="UP000070319"/>
    </source>
</evidence>
<dbReference type="PATRIC" id="fig|329854.7.peg.3278"/>
<evidence type="ECO:0000313" key="1">
    <source>
        <dbReference type="EMBL" id="KXT46023.1"/>
    </source>
</evidence>
<accession>A0A139L3K1</accession>
<name>A0A139L3K1_9BACE</name>
<dbReference type="RefSeq" id="WP_061437050.1">
    <property type="nucleotide sequence ID" value="NZ_KQ968722.1"/>
</dbReference>
<comment type="caution">
    <text evidence="1">The sequence shown here is derived from an EMBL/GenBank/DDBJ whole genome shotgun (WGS) entry which is preliminary data.</text>
</comment>
<evidence type="ECO:0008006" key="3">
    <source>
        <dbReference type="Google" id="ProtNLM"/>
    </source>
</evidence>
<protein>
    <recommendedName>
        <fullName evidence="3">DUF2971 domain-containing protein</fullName>
    </recommendedName>
</protein>